<name>A0ABN6RSU5_9BACT</name>
<dbReference type="PANTHER" id="PTHR34296">
    <property type="entry name" value="TRANSCRIPTIONAL ACTIVATOR PROTEIN MED"/>
    <property type="match status" value="1"/>
</dbReference>
<keyword evidence="5" id="KW-0472">Membrane</keyword>
<keyword evidence="3" id="KW-1003">Cell membrane</keyword>
<feature type="chain" id="PRO_5047513852" evidence="7">
    <location>
        <begin position="21"/>
        <end position="329"/>
    </location>
</feature>
<proteinExistence type="inferred from homology"/>
<dbReference type="SUPFAM" id="SSF53822">
    <property type="entry name" value="Periplasmic binding protein-like I"/>
    <property type="match status" value="1"/>
</dbReference>
<sequence length="329" mass="35143">MRKWLLAAFLVFTLALPAQAAQTVVGFITGASGLGDLSFNDMAYGGIRRAQQEYNFKLIILKPDKSGVTTPEGVLSVVGQSDIIVLLGAQHEQQTRQAALANPEKKFIYIELPVEGAPNISSVMFNQNEGSFLAGALAALVSKTGKIGFVGGTREPPVMAFEQGYREGAAYADPDVEVLAEYISPAGDFSGFGDPEKGHDITMKQYDQGADIVFAVAGLSGNGVIEAARRSGKFAIGVDSDQDSLAKGSVLTSMMKRLDVAAYAELKAALENRFTPGVTRYGLANDGVALTEMKYTRHLIPADVFDKIEDITRKIVSGKLKVTNLLPSN</sequence>
<reference evidence="9" key="1">
    <citation type="submission" date="2022-08" db="EMBL/GenBank/DDBJ databases">
        <title>Genome Sequence of the sulphate-reducing bacterium, Pseudodesulfovibrio portus JCM14722.</title>
        <authorList>
            <person name="Kondo R."/>
            <person name="Kataoka T."/>
        </authorList>
    </citation>
    <scope>NUCLEOTIDE SEQUENCE</scope>
    <source>
        <strain evidence="9">JCM 14722</strain>
    </source>
</reference>
<evidence type="ECO:0000313" key="10">
    <source>
        <dbReference type="Proteomes" id="UP001061361"/>
    </source>
</evidence>
<comment type="subcellular location">
    <subcellularLocation>
        <location evidence="1">Cell membrane</location>
        <topology evidence="1">Lipid-anchor</topology>
    </subcellularLocation>
</comment>
<dbReference type="CDD" id="cd06354">
    <property type="entry name" value="PBP1_PrnA-like"/>
    <property type="match status" value="1"/>
</dbReference>
<dbReference type="PANTHER" id="PTHR34296:SF2">
    <property type="entry name" value="ABC TRANSPORTER GUANOSINE-BINDING PROTEIN NUPN"/>
    <property type="match status" value="1"/>
</dbReference>
<evidence type="ECO:0000256" key="7">
    <source>
        <dbReference type="SAM" id="SignalP"/>
    </source>
</evidence>
<evidence type="ECO:0000256" key="2">
    <source>
        <dbReference type="ARBA" id="ARBA00008610"/>
    </source>
</evidence>
<organism evidence="9 10">
    <name type="scientific">Pseudodesulfovibrio portus</name>
    <dbReference type="NCBI Taxonomy" id="231439"/>
    <lineage>
        <taxon>Bacteria</taxon>
        <taxon>Pseudomonadati</taxon>
        <taxon>Thermodesulfobacteriota</taxon>
        <taxon>Desulfovibrionia</taxon>
        <taxon>Desulfovibrionales</taxon>
        <taxon>Desulfovibrionaceae</taxon>
    </lineage>
</organism>
<feature type="domain" description="ABC transporter substrate-binding protein PnrA-like" evidence="8">
    <location>
        <begin position="31"/>
        <end position="322"/>
    </location>
</feature>
<dbReference type="EMBL" id="AP026708">
    <property type="protein sequence ID" value="BDQ34185.1"/>
    <property type="molecule type" value="Genomic_DNA"/>
</dbReference>
<protein>
    <submittedName>
        <fullName evidence="9">BMP family ABC transporter substrate-binding protein</fullName>
    </submittedName>
</protein>
<dbReference type="Proteomes" id="UP001061361">
    <property type="component" value="Chromosome"/>
</dbReference>
<evidence type="ECO:0000313" key="9">
    <source>
        <dbReference type="EMBL" id="BDQ34185.1"/>
    </source>
</evidence>
<dbReference type="RefSeq" id="WP_264981080.1">
    <property type="nucleotide sequence ID" value="NZ_AP026708.1"/>
</dbReference>
<feature type="signal peptide" evidence="7">
    <location>
        <begin position="1"/>
        <end position="20"/>
    </location>
</feature>
<dbReference type="Pfam" id="PF02608">
    <property type="entry name" value="Bmp"/>
    <property type="match status" value="1"/>
</dbReference>
<evidence type="ECO:0000259" key="8">
    <source>
        <dbReference type="Pfam" id="PF02608"/>
    </source>
</evidence>
<accession>A0ABN6RSU5</accession>
<dbReference type="InterPro" id="IPR003760">
    <property type="entry name" value="PnrA-like"/>
</dbReference>
<evidence type="ECO:0000256" key="5">
    <source>
        <dbReference type="ARBA" id="ARBA00023136"/>
    </source>
</evidence>
<keyword evidence="6" id="KW-0449">Lipoprotein</keyword>
<comment type="similarity">
    <text evidence="2">Belongs to the BMP lipoprotein family.</text>
</comment>
<keyword evidence="4 7" id="KW-0732">Signal</keyword>
<evidence type="ECO:0000256" key="1">
    <source>
        <dbReference type="ARBA" id="ARBA00004193"/>
    </source>
</evidence>
<evidence type="ECO:0000256" key="4">
    <source>
        <dbReference type="ARBA" id="ARBA00022729"/>
    </source>
</evidence>
<gene>
    <name evidence="9" type="ORF">JCM14722_17270</name>
</gene>
<evidence type="ECO:0000256" key="3">
    <source>
        <dbReference type="ARBA" id="ARBA00022475"/>
    </source>
</evidence>
<dbReference type="InterPro" id="IPR050957">
    <property type="entry name" value="BMP_lipoprotein"/>
</dbReference>
<evidence type="ECO:0000256" key="6">
    <source>
        <dbReference type="ARBA" id="ARBA00023288"/>
    </source>
</evidence>
<keyword evidence="10" id="KW-1185">Reference proteome</keyword>
<dbReference type="InterPro" id="IPR028082">
    <property type="entry name" value="Peripla_BP_I"/>
</dbReference>
<dbReference type="Gene3D" id="3.40.50.2300">
    <property type="match status" value="2"/>
</dbReference>